<dbReference type="InterPro" id="IPR004256">
    <property type="entry name" value="DUF234"/>
</dbReference>
<dbReference type="PANTHER" id="PTHR34704:SF1">
    <property type="entry name" value="ATPASE"/>
    <property type="match status" value="1"/>
</dbReference>
<dbReference type="STRING" id="1630136.AS592_10320"/>
<name>A0A151CIZ4_9BACT</name>
<dbReference type="OrthoDB" id="9801758at2"/>
<dbReference type="AlphaFoldDB" id="A0A151CIZ4"/>
<dbReference type="Pfam" id="PF03008">
    <property type="entry name" value="DUF234"/>
    <property type="match status" value="1"/>
</dbReference>
<proteinExistence type="predicted"/>
<dbReference type="EMBL" id="LNKT01000001">
    <property type="protein sequence ID" value="KYJ87496.1"/>
    <property type="molecule type" value="Genomic_DNA"/>
</dbReference>
<dbReference type="SUPFAM" id="SSF52980">
    <property type="entry name" value="Restriction endonuclease-like"/>
    <property type="match status" value="1"/>
</dbReference>
<dbReference type="PANTHER" id="PTHR34704">
    <property type="entry name" value="ATPASE"/>
    <property type="match status" value="1"/>
</dbReference>
<organism evidence="2 3">
    <name type="scientific">Sulfurovum riftiae</name>
    <dbReference type="NCBI Taxonomy" id="1630136"/>
    <lineage>
        <taxon>Bacteria</taxon>
        <taxon>Pseudomonadati</taxon>
        <taxon>Campylobacterota</taxon>
        <taxon>Epsilonproteobacteria</taxon>
        <taxon>Campylobacterales</taxon>
        <taxon>Sulfurovaceae</taxon>
        <taxon>Sulfurovum</taxon>
    </lineage>
</organism>
<feature type="domain" description="DUF234" evidence="1">
    <location>
        <begin position="139"/>
        <end position="228"/>
    </location>
</feature>
<gene>
    <name evidence="2" type="ORF">AS592_10320</name>
</gene>
<comment type="caution">
    <text evidence="2">The sequence shown here is derived from an EMBL/GenBank/DDBJ whole genome shotgun (WGS) entry which is preliminary data.</text>
</comment>
<dbReference type="RefSeq" id="WP_067328385.1">
    <property type="nucleotide sequence ID" value="NZ_LNKT01000001.1"/>
</dbReference>
<sequence>MTLEQSIEYFSILGGMEESIDLDFFEDLFSMVKSNFVDHFSTFQSLVSPSYLLETPYREILSAVARGDGKFYSVLRKARLSEGAGEEIIKELVSSGILYIEPTREQPLRIHPKHKLKKELRSYRIQDKLRFCKPFMRFWFGFVTYYRKDLLQGNGTLFLENFESHYERLRSLVYEQLCNDMLWQYYSASTTPLLSNGSYWDQHSEFDLLAVTADKKLILGECKYKERKVCKNELSKLKAKAEKSSIAADIYVLFSKNGFSNELLQMQDEKLLLFDLNDLKILL</sequence>
<evidence type="ECO:0000313" key="3">
    <source>
        <dbReference type="Proteomes" id="UP000075359"/>
    </source>
</evidence>
<accession>A0A151CIZ4</accession>
<reference evidence="2 3" key="1">
    <citation type="submission" date="2015-11" db="EMBL/GenBank/DDBJ databases">
        <title>Draft genome of Sulfurovum riftiae 1812E, a member of the Epsilonproteobacteria isolated from the tube of the deep-sea hydrothermal vent tubewom Riftia pachyptila.</title>
        <authorList>
            <person name="Vetriani C."/>
            <person name="Giovannelli D."/>
        </authorList>
    </citation>
    <scope>NUCLEOTIDE SEQUENCE [LARGE SCALE GENOMIC DNA]</scope>
    <source>
        <strain evidence="2 3">1812E</strain>
    </source>
</reference>
<protein>
    <recommendedName>
        <fullName evidence="1">DUF234 domain-containing protein</fullName>
    </recommendedName>
</protein>
<evidence type="ECO:0000259" key="1">
    <source>
        <dbReference type="Pfam" id="PF03008"/>
    </source>
</evidence>
<dbReference type="InterPro" id="IPR011335">
    <property type="entry name" value="Restrct_endonuc-II-like"/>
</dbReference>
<evidence type="ECO:0000313" key="2">
    <source>
        <dbReference type="EMBL" id="KYJ87496.1"/>
    </source>
</evidence>
<keyword evidence="3" id="KW-1185">Reference proteome</keyword>
<dbReference type="Proteomes" id="UP000075359">
    <property type="component" value="Unassembled WGS sequence"/>
</dbReference>